<name>A0A225W0M4_9STRA</name>
<keyword evidence="1" id="KW-0812">Transmembrane</keyword>
<evidence type="ECO:0000313" key="3">
    <source>
        <dbReference type="Proteomes" id="UP000198211"/>
    </source>
</evidence>
<organism evidence="2 3">
    <name type="scientific">Phytophthora megakarya</name>
    <dbReference type="NCBI Taxonomy" id="4795"/>
    <lineage>
        <taxon>Eukaryota</taxon>
        <taxon>Sar</taxon>
        <taxon>Stramenopiles</taxon>
        <taxon>Oomycota</taxon>
        <taxon>Peronosporomycetes</taxon>
        <taxon>Peronosporales</taxon>
        <taxon>Peronosporaceae</taxon>
        <taxon>Phytophthora</taxon>
    </lineage>
</organism>
<dbReference type="STRING" id="4795.A0A225W0M4"/>
<dbReference type="OrthoDB" id="66620at2759"/>
<keyword evidence="3" id="KW-1185">Reference proteome</keyword>
<dbReference type="EMBL" id="NBNE01002348">
    <property type="protein sequence ID" value="OWZ10749.1"/>
    <property type="molecule type" value="Genomic_DNA"/>
</dbReference>
<feature type="transmembrane region" description="Helical" evidence="1">
    <location>
        <begin position="6"/>
        <end position="23"/>
    </location>
</feature>
<accession>A0A225W0M4</accession>
<dbReference type="AlphaFoldDB" id="A0A225W0M4"/>
<evidence type="ECO:0000313" key="2">
    <source>
        <dbReference type="EMBL" id="OWZ10749.1"/>
    </source>
</evidence>
<keyword evidence="1" id="KW-0472">Membrane</keyword>
<sequence>MSDWLVWIYWIYPIAWCLHGLAVHQYRSSMFEVCVYEGEDYFLDFGMYMGEYYLSLYDVPSLKSWIIYGIISIDFLLLSVP</sequence>
<evidence type="ECO:0000256" key="1">
    <source>
        <dbReference type="SAM" id="Phobius"/>
    </source>
</evidence>
<keyword evidence="1" id="KW-1133">Transmembrane helix</keyword>
<comment type="caution">
    <text evidence="2">The sequence shown here is derived from an EMBL/GenBank/DDBJ whole genome shotgun (WGS) entry which is preliminary data.</text>
</comment>
<dbReference type="Proteomes" id="UP000198211">
    <property type="component" value="Unassembled WGS sequence"/>
</dbReference>
<reference evidence="3" key="1">
    <citation type="submission" date="2017-03" db="EMBL/GenBank/DDBJ databases">
        <title>Phytopthora megakarya and P. palmivora, two closely related causual agents of cacao black pod achieved similar genome size and gene model numbers by different mechanisms.</title>
        <authorList>
            <person name="Ali S."/>
            <person name="Shao J."/>
            <person name="Larry D.J."/>
            <person name="Kronmiller B."/>
            <person name="Shen D."/>
            <person name="Strem M.D."/>
            <person name="Melnick R.L."/>
            <person name="Guiltinan M.J."/>
            <person name="Tyler B.M."/>
            <person name="Meinhardt L.W."/>
            <person name="Bailey B.A."/>
        </authorList>
    </citation>
    <scope>NUCLEOTIDE SEQUENCE [LARGE SCALE GENOMIC DNA]</scope>
    <source>
        <strain evidence="3">zdho120</strain>
    </source>
</reference>
<gene>
    <name evidence="2" type="ORF">PHMEG_00016355</name>
</gene>
<protein>
    <submittedName>
        <fullName evidence="2">ABC transporter</fullName>
    </submittedName>
</protein>
<proteinExistence type="predicted"/>